<evidence type="ECO:0000256" key="1">
    <source>
        <dbReference type="SAM" id="MobiDB-lite"/>
    </source>
</evidence>
<evidence type="ECO:0000313" key="2">
    <source>
        <dbReference type="EMBL" id="OIS98263.1"/>
    </source>
</evidence>
<dbReference type="EMBL" id="MJEQ01037192">
    <property type="protein sequence ID" value="OIS98263.1"/>
    <property type="molecule type" value="Genomic_DNA"/>
</dbReference>
<dbReference type="Proteomes" id="UP000187609">
    <property type="component" value="Unassembled WGS sequence"/>
</dbReference>
<feature type="compositionally biased region" description="Basic and acidic residues" evidence="1">
    <location>
        <begin position="218"/>
        <end position="232"/>
    </location>
</feature>
<protein>
    <submittedName>
        <fullName evidence="2">Uncharacterized protein</fullName>
    </submittedName>
</protein>
<comment type="caution">
    <text evidence="2">The sequence shown here is derived from an EMBL/GenBank/DDBJ whole genome shotgun (WGS) entry which is preliminary data.</text>
</comment>
<feature type="region of interest" description="Disordered" evidence="1">
    <location>
        <begin position="198"/>
        <end position="232"/>
    </location>
</feature>
<feature type="region of interest" description="Disordered" evidence="1">
    <location>
        <begin position="1"/>
        <end position="32"/>
    </location>
</feature>
<reference evidence="2" key="1">
    <citation type="submission" date="2016-11" db="EMBL/GenBank/DDBJ databases">
        <title>The genome of Nicotiana attenuata.</title>
        <authorList>
            <person name="Xu S."/>
            <person name="Brockmoeller T."/>
            <person name="Gaquerel E."/>
            <person name="Navarro A."/>
            <person name="Kuhl H."/>
            <person name="Gase K."/>
            <person name="Ling Z."/>
            <person name="Zhou W."/>
            <person name="Kreitzer C."/>
            <person name="Stanke M."/>
            <person name="Tang H."/>
            <person name="Lyons E."/>
            <person name="Pandey P."/>
            <person name="Pandey S.P."/>
            <person name="Timmermann B."/>
            <person name="Baldwin I.T."/>
        </authorList>
    </citation>
    <scope>NUCLEOTIDE SEQUENCE [LARGE SCALE GENOMIC DNA]</scope>
    <source>
        <strain evidence="2">UT</strain>
    </source>
</reference>
<feature type="compositionally biased region" description="Basic and acidic residues" evidence="1">
    <location>
        <begin position="11"/>
        <end position="22"/>
    </location>
</feature>
<proteinExistence type="predicted"/>
<sequence>MEDQIGTKSKAALEENMIDKKGKAAGAKNPNATIKPNLLETRVEVLQQPNNQQLNVPAGGALGASQERNSRGRSVADDLANAQANVTVNPRELLGFQPLWRVFHVDFRLGSIYDLQFKMLQQSLGTGDHCEMVMKENNVDQHDLVPHGTIEASPLASASRTGQPMQIQLNVPLKSHTQVLHDLVTHNIIPIETQALGDQEQFQEEGDEQTTAENFKAVARDADLSPRDGDKS</sequence>
<name>A0A1J6ICN1_NICAT</name>
<evidence type="ECO:0000313" key="3">
    <source>
        <dbReference type="Proteomes" id="UP000187609"/>
    </source>
</evidence>
<dbReference type="AlphaFoldDB" id="A0A1J6ICN1"/>
<feature type="compositionally biased region" description="Acidic residues" evidence="1">
    <location>
        <begin position="201"/>
        <end position="210"/>
    </location>
</feature>
<keyword evidence="3" id="KW-1185">Reference proteome</keyword>
<dbReference type="Gramene" id="OIS98263">
    <property type="protein sequence ID" value="OIS98263"/>
    <property type="gene ID" value="A4A49_06524"/>
</dbReference>
<feature type="region of interest" description="Disordered" evidence="1">
    <location>
        <begin position="53"/>
        <end position="73"/>
    </location>
</feature>
<organism evidence="2 3">
    <name type="scientific">Nicotiana attenuata</name>
    <name type="common">Coyote tobacco</name>
    <dbReference type="NCBI Taxonomy" id="49451"/>
    <lineage>
        <taxon>Eukaryota</taxon>
        <taxon>Viridiplantae</taxon>
        <taxon>Streptophyta</taxon>
        <taxon>Embryophyta</taxon>
        <taxon>Tracheophyta</taxon>
        <taxon>Spermatophyta</taxon>
        <taxon>Magnoliopsida</taxon>
        <taxon>eudicotyledons</taxon>
        <taxon>Gunneridae</taxon>
        <taxon>Pentapetalae</taxon>
        <taxon>asterids</taxon>
        <taxon>lamiids</taxon>
        <taxon>Solanales</taxon>
        <taxon>Solanaceae</taxon>
        <taxon>Nicotianoideae</taxon>
        <taxon>Nicotianeae</taxon>
        <taxon>Nicotiana</taxon>
    </lineage>
</organism>
<accession>A0A1J6ICN1</accession>
<dbReference type="STRING" id="49451.A0A1J6ICN1"/>
<gene>
    <name evidence="2" type="ORF">A4A49_06524</name>
</gene>